<dbReference type="Gene3D" id="1.10.287.1080">
    <property type="entry name" value="MazG-like"/>
    <property type="match status" value="1"/>
</dbReference>
<keyword evidence="3" id="KW-1185">Reference proteome</keyword>
<dbReference type="CDD" id="cd11541">
    <property type="entry name" value="NTP-PPase_u4"/>
    <property type="match status" value="1"/>
</dbReference>
<accession>A0ABV1H2C4</accession>
<comment type="caution">
    <text evidence="2">The sequence shown here is derived from an EMBL/GenBank/DDBJ whole genome shotgun (WGS) entry which is preliminary data.</text>
</comment>
<reference evidence="2" key="1">
    <citation type="submission" date="2024-03" db="EMBL/GenBank/DDBJ databases">
        <title>Human intestinal bacterial collection.</title>
        <authorList>
            <person name="Pauvert C."/>
            <person name="Hitch T.C.A."/>
            <person name="Clavel T."/>
        </authorList>
    </citation>
    <scope>NUCLEOTIDE SEQUENCE [LARGE SCALE GENOMIC DNA]</scope>
    <source>
        <strain evidence="2">CLA-AA-H89B</strain>
    </source>
</reference>
<sequence length="113" mass="12675">MTLNEYQAEAMRTASRTATAHEDNLLLNGVMGLNGEAGEVIDMVKKMLFQGHTLDKDHMAKELGDCLWYLAVAAKGIGYDLDTIAEMNKAKLRNRYPNGFESERSLHRDSKDI</sequence>
<dbReference type="Pfam" id="PF03819">
    <property type="entry name" value="MazG"/>
    <property type="match status" value="1"/>
</dbReference>
<dbReference type="PIRSF" id="PIRSF006639">
    <property type="entry name" value="UCP006639_pph"/>
    <property type="match status" value="1"/>
</dbReference>
<evidence type="ECO:0000313" key="3">
    <source>
        <dbReference type="Proteomes" id="UP001546774"/>
    </source>
</evidence>
<protein>
    <submittedName>
        <fullName evidence="2">Nucleoside triphosphate pyrophosphohydrolase family protein</fullName>
    </submittedName>
</protein>
<evidence type="ECO:0000313" key="2">
    <source>
        <dbReference type="EMBL" id="MEQ2553630.1"/>
    </source>
</evidence>
<proteinExistence type="predicted"/>
<dbReference type="InterPro" id="IPR004518">
    <property type="entry name" value="MazG-like_dom"/>
</dbReference>
<organism evidence="2 3">
    <name type="scientific">Lachnospira intestinalis</name>
    <dbReference type="NCBI Taxonomy" id="3133158"/>
    <lineage>
        <taxon>Bacteria</taxon>
        <taxon>Bacillati</taxon>
        <taxon>Bacillota</taxon>
        <taxon>Clostridia</taxon>
        <taxon>Lachnospirales</taxon>
        <taxon>Lachnospiraceae</taxon>
        <taxon>Lachnospira</taxon>
    </lineage>
</organism>
<gene>
    <name evidence="2" type="ORF">WMO37_01185</name>
</gene>
<dbReference type="InterPro" id="IPR011379">
    <property type="entry name" value="MazG-related_GP37"/>
</dbReference>
<dbReference type="EMBL" id="JBBMFS010000001">
    <property type="protein sequence ID" value="MEQ2553630.1"/>
    <property type="molecule type" value="Genomic_DNA"/>
</dbReference>
<evidence type="ECO:0000259" key="1">
    <source>
        <dbReference type="Pfam" id="PF03819"/>
    </source>
</evidence>
<feature type="domain" description="NTP pyrophosphohydrolase MazG-like" evidence="1">
    <location>
        <begin position="33"/>
        <end position="100"/>
    </location>
</feature>
<dbReference type="SUPFAM" id="SSF101386">
    <property type="entry name" value="all-alpha NTP pyrophosphatases"/>
    <property type="match status" value="1"/>
</dbReference>
<name>A0ABV1H2C4_9FIRM</name>
<dbReference type="Proteomes" id="UP001546774">
    <property type="component" value="Unassembled WGS sequence"/>
</dbReference>